<organism evidence="5 6">
    <name type="scientific">Microctonus hyperodae</name>
    <name type="common">Parasitoid wasp</name>
    <dbReference type="NCBI Taxonomy" id="165561"/>
    <lineage>
        <taxon>Eukaryota</taxon>
        <taxon>Metazoa</taxon>
        <taxon>Ecdysozoa</taxon>
        <taxon>Arthropoda</taxon>
        <taxon>Hexapoda</taxon>
        <taxon>Insecta</taxon>
        <taxon>Pterygota</taxon>
        <taxon>Neoptera</taxon>
        <taxon>Endopterygota</taxon>
        <taxon>Hymenoptera</taxon>
        <taxon>Apocrita</taxon>
        <taxon>Ichneumonoidea</taxon>
        <taxon>Braconidae</taxon>
        <taxon>Euphorinae</taxon>
        <taxon>Microctonus</taxon>
    </lineage>
</organism>
<dbReference type="Gene3D" id="3.80.10.10">
    <property type="entry name" value="Ribonuclease Inhibitor"/>
    <property type="match status" value="2"/>
</dbReference>
<reference evidence="5" key="2">
    <citation type="submission" date="2023-03" db="EMBL/GenBank/DDBJ databases">
        <authorList>
            <person name="Inwood S.N."/>
            <person name="Skelly J.G."/>
            <person name="Guhlin J."/>
            <person name="Harrop T.W.R."/>
            <person name="Goldson S.G."/>
            <person name="Dearden P.K."/>
        </authorList>
    </citation>
    <scope>NUCLEOTIDE SEQUENCE</scope>
    <source>
        <strain evidence="5">Lincoln</strain>
        <tissue evidence="5">Whole body</tissue>
    </source>
</reference>
<dbReference type="AlphaFoldDB" id="A0AA39KPQ2"/>
<dbReference type="PROSITE" id="PS51450">
    <property type="entry name" value="LRR"/>
    <property type="match status" value="2"/>
</dbReference>
<evidence type="ECO:0000313" key="6">
    <source>
        <dbReference type="Proteomes" id="UP001168972"/>
    </source>
</evidence>
<reference evidence="5" key="1">
    <citation type="journal article" date="2023" name="bioRxiv">
        <title>Scaffold-level genome assemblies of two parasitoid biocontrol wasps reveal the parthenogenesis mechanism and an associated novel virus.</title>
        <authorList>
            <person name="Inwood S."/>
            <person name="Skelly J."/>
            <person name="Guhlin J."/>
            <person name="Harrop T."/>
            <person name="Goldson S."/>
            <person name="Dearden P."/>
        </authorList>
    </citation>
    <scope>NUCLEOTIDE SEQUENCE</scope>
    <source>
        <strain evidence="5">Lincoln</strain>
        <tissue evidence="5">Whole body</tissue>
    </source>
</reference>
<dbReference type="PANTHER" id="PTHR48051:SF52">
    <property type="entry name" value="LEUCINE-RICH REPEAT PROTEIN 1"/>
    <property type="match status" value="1"/>
</dbReference>
<gene>
    <name evidence="5" type="ORF">PV327_002754</name>
</gene>
<dbReference type="Pfam" id="PF25344">
    <property type="entry name" value="PH_LRR1"/>
    <property type="match status" value="1"/>
</dbReference>
<dbReference type="Pfam" id="PF00560">
    <property type="entry name" value="LRR_1"/>
    <property type="match status" value="2"/>
</dbReference>
<comment type="caution">
    <text evidence="5">The sequence shown here is derived from an EMBL/GenBank/DDBJ whole genome shotgun (WGS) entry which is preliminary data.</text>
</comment>
<protein>
    <recommendedName>
        <fullName evidence="4">PIF1/LRR1 pleckstrin homology domain-containing protein</fullName>
    </recommendedName>
</protein>
<dbReference type="Pfam" id="PF13855">
    <property type="entry name" value="LRR_8"/>
    <property type="match status" value="1"/>
</dbReference>
<dbReference type="SMART" id="SM00369">
    <property type="entry name" value="LRR_TYP"/>
    <property type="match status" value="4"/>
</dbReference>
<keyword evidence="6" id="KW-1185">Reference proteome</keyword>
<dbReference type="Proteomes" id="UP001168972">
    <property type="component" value="Unassembled WGS sequence"/>
</dbReference>
<evidence type="ECO:0000259" key="4">
    <source>
        <dbReference type="Pfam" id="PF25344"/>
    </source>
</evidence>
<accession>A0AA39KPQ2</accession>
<evidence type="ECO:0000256" key="1">
    <source>
        <dbReference type="ARBA" id="ARBA00022614"/>
    </source>
</evidence>
<dbReference type="InterPro" id="IPR003591">
    <property type="entry name" value="Leu-rich_rpt_typical-subtyp"/>
</dbReference>
<dbReference type="InterPro" id="IPR001611">
    <property type="entry name" value="Leu-rich_rpt"/>
</dbReference>
<evidence type="ECO:0000313" key="5">
    <source>
        <dbReference type="EMBL" id="KAK0169001.1"/>
    </source>
</evidence>
<dbReference type="InterPro" id="IPR050216">
    <property type="entry name" value="LRR_domain-containing"/>
</dbReference>
<name>A0AA39KPQ2_MICHY</name>
<dbReference type="PRINTS" id="PR00019">
    <property type="entry name" value="LEURICHRPT"/>
</dbReference>
<evidence type="ECO:0000256" key="3">
    <source>
        <dbReference type="ARBA" id="ARBA00023242"/>
    </source>
</evidence>
<sequence>MKLTCNLEIVNRQLLAGRNITSRGKSQHCVLSIGKQSVKDNELYLLLQTRSNSSGTKYKVKNNIENVFTKFVSDGKSTIRLKEPAIDLTIKCTNAIELKSFLHILKLGLEDKLHTSILSVSNLNPKKINPPPKKKVTIKSKADYPVFKGFPRTTEELYLCGLNRKSFDRQILRLQSLRILDLSNNSLSSLPKEIGTLPHLKSLHLGQNEFGAVENFNTWSWLNHINIQNNLQLLDLSENHLKYLPKQIGKLSKLVTLSLNKNELKILPASIGRLLSLTYLNVAHNLLTSLPGSIMNLRLESFNIFGNFQNNPDESSVSFNSIPTLKEFGARSVVNNRLNYNAATIPFTLVQYLDDAKLCPCGNSCFDIYIHKIVRRDPRQFATLTVSSMSVLYVPFSCTFCCTKCADTLKLQT</sequence>
<keyword evidence="3" id="KW-0539">Nucleus</keyword>
<dbReference type="SUPFAM" id="SSF52058">
    <property type="entry name" value="L domain-like"/>
    <property type="match status" value="1"/>
</dbReference>
<dbReference type="InterPro" id="IPR057437">
    <property type="entry name" value="PIF1/LRR1_PH"/>
</dbReference>
<evidence type="ECO:0000256" key="2">
    <source>
        <dbReference type="ARBA" id="ARBA00022737"/>
    </source>
</evidence>
<proteinExistence type="predicted"/>
<dbReference type="PANTHER" id="PTHR48051">
    <property type="match status" value="1"/>
</dbReference>
<dbReference type="EMBL" id="JAQQBR010001831">
    <property type="protein sequence ID" value="KAK0169001.1"/>
    <property type="molecule type" value="Genomic_DNA"/>
</dbReference>
<dbReference type="GO" id="GO:0005737">
    <property type="term" value="C:cytoplasm"/>
    <property type="evidence" value="ECO:0007669"/>
    <property type="project" value="TreeGrafter"/>
</dbReference>
<keyword evidence="1" id="KW-0433">Leucine-rich repeat</keyword>
<keyword evidence="2" id="KW-0677">Repeat</keyword>
<dbReference type="InterPro" id="IPR032675">
    <property type="entry name" value="LRR_dom_sf"/>
</dbReference>
<feature type="domain" description="PIF1/LRR1 pleckstrin homology" evidence="4">
    <location>
        <begin position="1"/>
        <end position="112"/>
    </location>
</feature>
<dbReference type="SMART" id="SM00364">
    <property type="entry name" value="LRR_BAC"/>
    <property type="match status" value="4"/>
</dbReference>